<evidence type="ECO:0000256" key="1">
    <source>
        <dbReference type="SAM" id="SignalP"/>
    </source>
</evidence>
<feature type="chain" id="PRO_5046546157" description="Outer membrane protein beta-barrel domain-containing protein" evidence="1">
    <location>
        <begin position="23"/>
        <end position="199"/>
    </location>
</feature>
<dbReference type="EMBL" id="JAMJPJ010000002">
    <property type="protein sequence ID" value="MCL7928787.1"/>
    <property type="molecule type" value="Genomic_DNA"/>
</dbReference>
<name>A0ABT0SLX1_9GAMM</name>
<feature type="signal peptide" evidence="1">
    <location>
        <begin position="1"/>
        <end position="22"/>
    </location>
</feature>
<keyword evidence="1" id="KW-0732">Signal</keyword>
<protein>
    <recommendedName>
        <fullName evidence="4">Outer membrane protein beta-barrel domain-containing protein</fullName>
    </recommendedName>
</protein>
<sequence>MNVKRIATSLFCCLLPLSASHANDDSYYDRYYDSYPTSPLAYTAPDSELLQLDNGVILEGSDLSGLDAYSSGFRVTAGFTPWYLPQIDIGAEIAYRESDEVPIASGVNSMLMNTMSLGGALVAGMRMGTFSIYAKSGLTEWRGETYSPQGVDDSGTSMLHGLGASVRVNRLISRLEYERIDAPTLNHLSQLSASLHLPF</sequence>
<evidence type="ECO:0008006" key="4">
    <source>
        <dbReference type="Google" id="ProtNLM"/>
    </source>
</evidence>
<keyword evidence="3" id="KW-1185">Reference proteome</keyword>
<dbReference type="Proteomes" id="UP001165308">
    <property type="component" value="Unassembled WGS sequence"/>
</dbReference>
<accession>A0ABT0SLX1</accession>
<organism evidence="2 3">
    <name type="scientific">Halomonas llamarensis</name>
    <dbReference type="NCBI Taxonomy" id="2945104"/>
    <lineage>
        <taxon>Bacteria</taxon>
        <taxon>Pseudomonadati</taxon>
        <taxon>Pseudomonadota</taxon>
        <taxon>Gammaproteobacteria</taxon>
        <taxon>Oceanospirillales</taxon>
        <taxon>Halomonadaceae</taxon>
        <taxon>Halomonas</taxon>
    </lineage>
</organism>
<gene>
    <name evidence="2" type="ORF">M8006_02125</name>
</gene>
<proteinExistence type="predicted"/>
<evidence type="ECO:0000313" key="2">
    <source>
        <dbReference type="EMBL" id="MCL7928787.1"/>
    </source>
</evidence>
<reference evidence="2" key="1">
    <citation type="submission" date="2022-05" db="EMBL/GenBank/DDBJ databases">
        <title>Halomonas geminus sp. nov. and Halomonas llamarensis sp. nov. isolated from high-altitude salars of the Atacama Desert.</title>
        <authorList>
            <person name="Hintersatz C."/>
            <person name="Rojas L.A."/>
            <person name="Wei T.-S."/>
            <person name="Kutschke S."/>
            <person name="Lehmann F."/>
            <person name="Jain R."/>
            <person name="Pollmann K."/>
        </authorList>
    </citation>
    <scope>NUCLEOTIDE SEQUENCE</scope>
    <source>
        <strain evidence="2">ATCHA</strain>
    </source>
</reference>
<dbReference type="Gene3D" id="2.40.160.20">
    <property type="match status" value="1"/>
</dbReference>
<comment type="caution">
    <text evidence="2">The sequence shown here is derived from an EMBL/GenBank/DDBJ whole genome shotgun (WGS) entry which is preliminary data.</text>
</comment>
<evidence type="ECO:0000313" key="3">
    <source>
        <dbReference type="Proteomes" id="UP001165308"/>
    </source>
</evidence>